<accession>A0AB33IJ36</accession>
<proteinExistence type="predicted"/>
<protein>
    <submittedName>
        <fullName evidence="1">Uncharacterized protein</fullName>
    </submittedName>
</protein>
<evidence type="ECO:0000313" key="1">
    <source>
        <dbReference type="EMBL" id="BDB32164.1"/>
    </source>
</evidence>
<reference evidence="1 2" key="1">
    <citation type="submission" date="2021-09" db="EMBL/GenBank/DDBJ databases">
        <title>Whole genome sequencing of antimicrobial-resistant bacteria isolated from aquatic animals, plants, and environment in Asia.</title>
        <authorList>
            <person name="Hirabayashi A."/>
            <person name="Suzuki M."/>
        </authorList>
    </citation>
    <scope>NUCLEOTIDE SEQUENCE [LARGE SCALE GENOMIC DNA]</scope>
    <source>
        <strain evidence="1 2">NUITM-VK11</strain>
        <plasmid evidence="1 2">pNUITMVK11-1</plasmid>
    </source>
</reference>
<dbReference type="EMBL" id="AP025167">
    <property type="protein sequence ID" value="BDB32164.1"/>
    <property type="molecule type" value="Genomic_DNA"/>
</dbReference>
<evidence type="ECO:0000313" key="2">
    <source>
        <dbReference type="Proteomes" id="UP001319889"/>
    </source>
</evidence>
<organism evidence="1 2">
    <name type="scientific">Klebsiella quasipneumoniae</name>
    <dbReference type="NCBI Taxonomy" id="1463165"/>
    <lineage>
        <taxon>Bacteria</taxon>
        <taxon>Pseudomonadati</taxon>
        <taxon>Pseudomonadota</taxon>
        <taxon>Gammaproteobacteria</taxon>
        <taxon>Enterobacterales</taxon>
        <taxon>Enterobacteriaceae</taxon>
        <taxon>Klebsiella/Raoultella group</taxon>
        <taxon>Klebsiella</taxon>
        <taxon>Klebsiella pneumoniae complex</taxon>
    </lineage>
</organism>
<dbReference type="Proteomes" id="UP001319889">
    <property type="component" value="Plasmid pNUITMVK11-1"/>
</dbReference>
<dbReference type="AlphaFoldDB" id="A0AB33IJ36"/>
<geneLocation type="plasmid" evidence="1 2">
    <name>pNUITMVK11-1</name>
</geneLocation>
<gene>
    <name evidence="1" type="ORF">NUITMVK11_0230</name>
</gene>
<name>A0AB33IJ36_9ENTR</name>
<keyword evidence="1" id="KW-0614">Plasmid</keyword>
<sequence length="149" mass="16815">MNMILKEEIVLGIYSWLHMTPISMLVRNITSDEGGDHAIVRFTVDSRGVQMGPKAQGQLLCSFGFNVKETDEADKKDGPGIMKAEMMNGVMQLVPEYIVLTDRQTQAIRKEISVFNRVCAMQLQGGHGNSRSLWEKEIIPRMKGQIQFQ</sequence>